<dbReference type="EMBL" id="JAWWNJ010000005">
    <property type="protein sequence ID" value="KAK7055557.1"/>
    <property type="molecule type" value="Genomic_DNA"/>
</dbReference>
<evidence type="ECO:0000313" key="3">
    <source>
        <dbReference type="Proteomes" id="UP001362999"/>
    </source>
</evidence>
<organism evidence="2 3">
    <name type="scientific">Favolaschia claudopus</name>
    <dbReference type="NCBI Taxonomy" id="2862362"/>
    <lineage>
        <taxon>Eukaryota</taxon>
        <taxon>Fungi</taxon>
        <taxon>Dikarya</taxon>
        <taxon>Basidiomycota</taxon>
        <taxon>Agaricomycotina</taxon>
        <taxon>Agaricomycetes</taxon>
        <taxon>Agaricomycetidae</taxon>
        <taxon>Agaricales</taxon>
        <taxon>Marasmiineae</taxon>
        <taxon>Mycenaceae</taxon>
        <taxon>Favolaschia</taxon>
    </lineage>
</organism>
<evidence type="ECO:0000313" key="2">
    <source>
        <dbReference type="EMBL" id="KAK7055557.1"/>
    </source>
</evidence>
<name>A0AAW0DSE4_9AGAR</name>
<protein>
    <submittedName>
        <fullName evidence="2">Uncharacterized protein</fullName>
    </submittedName>
</protein>
<keyword evidence="3" id="KW-1185">Reference proteome</keyword>
<comment type="caution">
    <text evidence="2">The sequence shown here is derived from an EMBL/GenBank/DDBJ whole genome shotgun (WGS) entry which is preliminary data.</text>
</comment>
<feature type="compositionally biased region" description="Basic and acidic residues" evidence="1">
    <location>
        <begin position="1"/>
        <end position="10"/>
    </location>
</feature>
<proteinExistence type="predicted"/>
<gene>
    <name evidence="2" type="ORF">R3P38DRAFT_3170218</name>
</gene>
<dbReference type="AlphaFoldDB" id="A0AAW0DSE4"/>
<evidence type="ECO:0000256" key="1">
    <source>
        <dbReference type="SAM" id="MobiDB-lite"/>
    </source>
</evidence>
<accession>A0AAW0DSE4</accession>
<feature type="region of interest" description="Disordered" evidence="1">
    <location>
        <begin position="1"/>
        <end position="32"/>
    </location>
</feature>
<reference evidence="2 3" key="1">
    <citation type="journal article" date="2024" name="J Genomics">
        <title>Draft genome sequencing and assembly of Favolaschia claudopus CIRM-BRFM 2984 isolated from oak limbs.</title>
        <authorList>
            <person name="Navarro D."/>
            <person name="Drula E."/>
            <person name="Chaduli D."/>
            <person name="Cazenave R."/>
            <person name="Ahrendt S."/>
            <person name="Wang J."/>
            <person name="Lipzen A."/>
            <person name="Daum C."/>
            <person name="Barry K."/>
            <person name="Grigoriev I.V."/>
            <person name="Favel A."/>
            <person name="Rosso M.N."/>
            <person name="Martin F."/>
        </authorList>
    </citation>
    <scope>NUCLEOTIDE SEQUENCE [LARGE SCALE GENOMIC DNA]</scope>
    <source>
        <strain evidence="2 3">CIRM-BRFM 2984</strain>
    </source>
</reference>
<sequence length="263" mass="28496">MTRRWEDEGVLRGGQGGILREEAEEEHTRSAGRRVDAFNGQTTALTSSPSPLFILLLSASSPLRLTSTPPLRRRTHDQDIPRSLPYAPSHPLAVLRYPSRDAGIETSVVAAAFFPLAAINIDIEIDIEAEDAMTTQSRFPDADPAFTFAFDADASACWMSDSPRPSPGAVCLTSLLDDCLAPASLPTYVAQRLTASMAASCVVSWLCSLDDPPPPTHLKRNETISPDSCCAGISFARDSSVRHDHGRPRKQLADWASTSFDIS</sequence>
<dbReference type="Proteomes" id="UP001362999">
    <property type="component" value="Unassembled WGS sequence"/>
</dbReference>